<evidence type="ECO:0000313" key="3">
    <source>
        <dbReference type="EMBL" id="QCD46736.1"/>
    </source>
</evidence>
<feature type="transmembrane region" description="Helical" evidence="1">
    <location>
        <begin position="65"/>
        <end position="84"/>
    </location>
</feature>
<keyword evidence="1" id="KW-0812">Transmembrane</keyword>
<protein>
    <submittedName>
        <fullName evidence="3">Putative DUF2892 domain protein</fullName>
    </submittedName>
</protein>
<reference evidence="3 4" key="1">
    <citation type="submission" date="2016-07" db="EMBL/GenBank/DDBJ databases">
        <title>Comparative genomics of the Campylobacter concisus group.</title>
        <authorList>
            <person name="Miller W.G."/>
            <person name="Yee E."/>
            <person name="Chapman M.H."/>
            <person name="Huynh S."/>
            <person name="Bono J.L."/>
            <person name="On S.L.W."/>
            <person name="StLeger J."/>
            <person name="Foster G."/>
            <person name="Parker C.T."/>
        </authorList>
    </citation>
    <scope>NUCLEOTIDE SEQUENCE [LARGE SCALE GENOMIC DNA]</scope>
    <source>
        <strain evidence="3 4">ATCC 33238</strain>
    </source>
</reference>
<keyword evidence="1" id="KW-0472">Membrane</keyword>
<feature type="transmembrane region" description="Helical" evidence="1">
    <location>
        <begin position="90"/>
        <end position="114"/>
    </location>
</feature>
<dbReference type="EMBL" id="CP012543">
    <property type="protein sequence ID" value="QCD46736.1"/>
    <property type="molecule type" value="Genomic_DNA"/>
</dbReference>
<evidence type="ECO:0000256" key="1">
    <source>
        <dbReference type="SAM" id="Phobius"/>
    </source>
</evidence>
<feature type="domain" description="Inner membrane protein YgaP-like transmembrane" evidence="2">
    <location>
        <begin position="4"/>
        <end position="55"/>
    </location>
</feature>
<dbReference type="Pfam" id="PF11127">
    <property type="entry name" value="YgaP-like_TM"/>
    <property type="match status" value="2"/>
</dbReference>
<feature type="domain" description="Inner membrane protein YgaP-like transmembrane" evidence="2">
    <location>
        <begin position="61"/>
        <end position="115"/>
    </location>
</feature>
<dbReference type="AlphaFoldDB" id="A0A6G5QMP1"/>
<name>A0A6G5QMP1_CAMRE</name>
<dbReference type="KEGG" id="crx:CRECT_1071"/>
<evidence type="ECO:0000259" key="2">
    <source>
        <dbReference type="Pfam" id="PF11127"/>
    </source>
</evidence>
<dbReference type="RefSeq" id="WP_050771509.1">
    <property type="nucleotide sequence ID" value="NZ_CP012543.1"/>
</dbReference>
<accession>A0A6G5QMP1</accession>
<dbReference type="InterPro" id="IPR021309">
    <property type="entry name" value="YgaP-like_TM"/>
</dbReference>
<feature type="transmembrane region" description="Helical" evidence="1">
    <location>
        <begin position="7"/>
        <end position="23"/>
    </location>
</feature>
<gene>
    <name evidence="3" type="ORF">CRECT_1071</name>
</gene>
<feature type="transmembrane region" description="Helical" evidence="1">
    <location>
        <begin position="29"/>
        <end position="53"/>
    </location>
</feature>
<proteinExistence type="predicted"/>
<dbReference type="Gene3D" id="6.10.140.1340">
    <property type="match status" value="1"/>
</dbReference>
<dbReference type="Proteomes" id="UP000502377">
    <property type="component" value="Chromosome"/>
</dbReference>
<keyword evidence="1" id="KW-1133">Transmembrane helix</keyword>
<sequence length="120" mass="12977">MKLVDRILRILIGCIVVYLFGFFCNHLPLWPAIIGVVLILSGVAGYCPAYKLLDRPSSLSKKNRAIRSAVGLLWIVGFGIAGSLGMCSPWWALIGLIPLAIGLSGWCPACSIFGRCSIKK</sequence>
<organism evidence="3 4">
    <name type="scientific">Campylobacter rectus</name>
    <name type="common">Wolinella recta</name>
    <dbReference type="NCBI Taxonomy" id="203"/>
    <lineage>
        <taxon>Bacteria</taxon>
        <taxon>Pseudomonadati</taxon>
        <taxon>Campylobacterota</taxon>
        <taxon>Epsilonproteobacteria</taxon>
        <taxon>Campylobacterales</taxon>
        <taxon>Campylobacteraceae</taxon>
        <taxon>Campylobacter</taxon>
    </lineage>
</organism>
<evidence type="ECO:0000313" key="4">
    <source>
        <dbReference type="Proteomes" id="UP000502377"/>
    </source>
</evidence>